<feature type="domain" description="SHS2" evidence="2">
    <location>
        <begin position="2"/>
        <end position="193"/>
    </location>
</feature>
<keyword evidence="3" id="KW-0132">Cell division</keyword>
<gene>
    <name evidence="3" type="primary">ftsA</name>
    <name evidence="3" type="ORF">POREN0001_1673</name>
</gene>
<feature type="compositionally biased region" description="Basic and acidic residues" evidence="1">
    <location>
        <begin position="424"/>
        <end position="453"/>
    </location>
</feature>
<dbReference type="SUPFAM" id="SSF53067">
    <property type="entry name" value="Actin-like ATPase domain"/>
    <property type="match status" value="2"/>
</dbReference>
<evidence type="ECO:0000256" key="1">
    <source>
        <dbReference type="SAM" id="MobiDB-lite"/>
    </source>
</evidence>
<dbReference type="eggNOG" id="COG0849">
    <property type="taxonomic scope" value="Bacteria"/>
</dbReference>
<sequence>MYVALEPGSSHLSGLLAYKDALGRVVPMASRRVESKGSIVHGTIYNIDAASAIAKEIIKDFDRELEGSGYSISQVYISIDCRSLHSLRHIVSHSYDGDGILATEEHVKELEEEVLKEQFDGYEILSVLPPYYYVNGRRENSIVGMLCREVRAYYTLLLVRKTYVRLITDLVEKRLRLKLAGILAAPICEAQVILSPGIRQMGCALVNIGADCTTVSVYKEDALELLRVYPVGGNAVTSDLSTLHILREDAEEIKCSQLSTVSEMKDGDYFVEIPSFIGKEPQQIRLLDLNRCVQARMKEIIANVQALVESSGVANRIDGGYIFTGGGCLIGRFNRLLKDMGTNDSIQITSVNDKLFFAEPNTNEFFATPSQYASIVGAIYCATKGCLEVANTVFSPLTEQEDLEKDTSKTVQQDESFDNSSVERSIEKEENKSETDDRNRKADPSPKKEEKKNKFSFGKVFIDILDAASNARPEDDKE</sequence>
<organism evidence="3 4">
    <name type="scientific">Porphyromonas endodontalis (strain ATCC 35406 / DSM 24491 / JCM 8526 / CCUG 16442 / BCRC 14492 / NCTC 13058 / HG 370)</name>
    <name type="common">Bacteroides endodontalis</name>
    <dbReference type="NCBI Taxonomy" id="553175"/>
    <lineage>
        <taxon>Bacteria</taxon>
        <taxon>Pseudomonadati</taxon>
        <taxon>Bacteroidota</taxon>
        <taxon>Bacteroidia</taxon>
        <taxon>Bacteroidales</taxon>
        <taxon>Porphyromonadaceae</taxon>
        <taxon>Porphyromonas</taxon>
    </lineage>
</organism>
<feature type="region of interest" description="Disordered" evidence="1">
    <location>
        <begin position="401"/>
        <end position="454"/>
    </location>
</feature>
<dbReference type="STRING" id="553175.POREN0001_1673"/>
<dbReference type="InterPro" id="IPR003494">
    <property type="entry name" value="SHS2_FtsA"/>
</dbReference>
<dbReference type="SMART" id="SM00842">
    <property type="entry name" value="FtsA"/>
    <property type="match status" value="1"/>
</dbReference>
<evidence type="ECO:0000259" key="2">
    <source>
        <dbReference type="SMART" id="SM00842"/>
    </source>
</evidence>
<reference evidence="3 4" key="1">
    <citation type="submission" date="2009-04" db="EMBL/GenBank/DDBJ databases">
        <authorList>
            <person name="Sebastian Y."/>
            <person name="Madupu R."/>
            <person name="Durkin A.S."/>
            <person name="Torralba M."/>
            <person name="Methe B."/>
            <person name="Sutton G.G."/>
            <person name="Strausberg R.L."/>
            <person name="Nelson K.E."/>
        </authorList>
    </citation>
    <scope>NUCLEOTIDE SEQUENCE [LARGE SCALE GENOMIC DNA]</scope>
    <source>
        <strain evidence="4">ATCC 35406 / BCRC 14492 / JCM 8526 / NCTC 13058 / HG 370</strain>
    </source>
</reference>
<dbReference type="GO" id="GO:0009898">
    <property type="term" value="C:cytoplasmic side of plasma membrane"/>
    <property type="evidence" value="ECO:0007669"/>
    <property type="project" value="TreeGrafter"/>
</dbReference>
<dbReference type="AlphaFoldDB" id="C3JBD9"/>
<dbReference type="GO" id="GO:0051301">
    <property type="term" value="P:cell division"/>
    <property type="evidence" value="ECO:0007669"/>
    <property type="project" value="UniProtKB-KW"/>
</dbReference>
<dbReference type="GO" id="GO:0032153">
    <property type="term" value="C:cell division site"/>
    <property type="evidence" value="ECO:0007669"/>
    <property type="project" value="TreeGrafter"/>
</dbReference>
<dbReference type="EMBL" id="ACNN01000026">
    <property type="protein sequence ID" value="EEN82467.1"/>
    <property type="molecule type" value="Genomic_DNA"/>
</dbReference>
<keyword evidence="3" id="KW-0131">Cell cycle</keyword>
<keyword evidence="4" id="KW-1185">Reference proteome</keyword>
<feature type="compositionally biased region" description="Polar residues" evidence="1">
    <location>
        <begin position="409"/>
        <end position="423"/>
    </location>
</feature>
<dbReference type="Proteomes" id="UP000004295">
    <property type="component" value="Unassembled WGS sequence"/>
</dbReference>
<accession>C3JBD9</accession>
<evidence type="ECO:0000313" key="4">
    <source>
        <dbReference type="Proteomes" id="UP000004295"/>
    </source>
</evidence>
<dbReference type="PANTHER" id="PTHR32432">
    <property type="entry name" value="CELL DIVISION PROTEIN FTSA-RELATED"/>
    <property type="match status" value="1"/>
</dbReference>
<dbReference type="InterPro" id="IPR043129">
    <property type="entry name" value="ATPase_NBD"/>
</dbReference>
<dbReference type="InterPro" id="IPR050696">
    <property type="entry name" value="FtsA/MreB"/>
</dbReference>
<proteinExistence type="predicted"/>
<dbReference type="Pfam" id="PF14450">
    <property type="entry name" value="FtsA"/>
    <property type="match status" value="1"/>
</dbReference>
<comment type="caution">
    <text evidence="3">The sequence shown here is derived from an EMBL/GenBank/DDBJ whole genome shotgun (WGS) entry which is preliminary data.</text>
</comment>
<dbReference type="Gene3D" id="3.30.420.40">
    <property type="match status" value="1"/>
</dbReference>
<protein>
    <submittedName>
        <fullName evidence="3">Cell division protein FtsA</fullName>
    </submittedName>
</protein>
<evidence type="ECO:0000313" key="3">
    <source>
        <dbReference type="EMBL" id="EEN82467.1"/>
    </source>
</evidence>
<dbReference type="PANTHER" id="PTHR32432:SF4">
    <property type="entry name" value="CELL DIVISION PROTEIN FTSA"/>
    <property type="match status" value="1"/>
</dbReference>
<name>C3JBD9_POREA</name>